<reference evidence="5" key="1">
    <citation type="submission" date="2023-07" db="EMBL/GenBank/DDBJ databases">
        <authorList>
            <consortium name="AG Swart"/>
            <person name="Singh M."/>
            <person name="Singh A."/>
            <person name="Seah K."/>
            <person name="Emmerich C."/>
        </authorList>
    </citation>
    <scope>NUCLEOTIDE SEQUENCE</scope>
    <source>
        <strain evidence="5">DP1</strain>
    </source>
</reference>
<dbReference type="SUPFAM" id="SSF51445">
    <property type="entry name" value="(Trans)glycosidases"/>
    <property type="match status" value="1"/>
</dbReference>
<protein>
    <recommendedName>
        <fullName evidence="7">Glycogen debranching enzyme</fullName>
    </recommendedName>
</protein>
<name>A0AAD1U3J7_EUPCR</name>
<feature type="domain" description="AMP-activated protein kinase glycogen-binding" evidence="4">
    <location>
        <begin position="741"/>
        <end position="802"/>
    </location>
</feature>
<dbReference type="EMBL" id="CAMPGE010000773">
    <property type="protein sequence ID" value="CAI2359529.1"/>
    <property type="molecule type" value="Genomic_DNA"/>
</dbReference>
<dbReference type="CDD" id="cd02859">
    <property type="entry name" value="E_set_AMPKbeta_like_N"/>
    <property type="match status" value="1"/>
</dbReference>
<feature type="domain" description="Glycogen debranching enzyme glucanotransferase" evidence="2">
    <location>
        <begin position="157"/>
        <end position="575"/>
    </location>
</feature>
<dbReference type="GO" id="GO:0004135">
    <property type="term" value="F:amylo-alpha-1,6-glucosidase activity"/>
    <property type="evidence" value="ECO:0007669"/>
    <property type="project" value="InterPro"/>
</dbReference>
<evidence type="ECO:0000259" key="1">
    <source>
        <dbReference type="Pfam" id="PF06202"/>
    </source>
</evidence>
<dbReference type="Proteomes" id="UP001295684">
    <property type="component" value="Unassembled WGS sequence"/>
</dbReference>
<evidence type="ECO:0000259" key="3">
    <source>
        <dbReference type="Pfam" id="PF14702"/>
    </source>
</evidence>
<dbReference type="GO" id="GO:0004134">
    <property type="term" value="F:4-alpha-glucanotransferase activity"/>
    <property type="evidence" value="ECO:0007669"/>
    <property type="project" value="InterPro"/>
</dbReference>
<dbReference type="PANTHER" id="PTHR10569:SF2">
    <property type="entry name" value="GLYCOGEN DEBRANCHING ENZYME"/>
    <property type="match status" value="1"/>
</dbReference>
<feature type="domain" description="Glycogen debranching enzyme C-terminal" evidence="1">
    <location>
        <begin position="1154"/>
        <end position="1593"/>
    </location>
</feature>
<dbReference type="PANTHER" id="PTHR10569">
    <property type="entry name" value="GLYCOGEN DEBRANCHING ENZYME"/>
    <property type="match status" value="1"/>
</dbReference>
<proteinExistence type="predicted"/>
<dbReference type="Pfam" id="PF14702">
    <property type="entry name" value="hGDE_central"/>
    <property type="match status" value="1"/>
</dbReference>
<organism evidence="5 6">
    <name type="scientific">Euplotes crassus</name>
    <dbReference type="NCBI Taxonomy" id="5936"/>
    <lineage>
        <taxon>Eukaryota</taxon>
        <taxon>Sar</taxon>
        <taxon>Alveolata</taxon>
        <taxon>Ciliophora</taxon>
        <taxon>Intramacronucleata</taxon>
        <taxon>Spirotrichea</taxon>
        <taxon>Hypotrichia</taxon>
        <taxon>Euplotida</taxon>
        <taxon>Euplotidae</taxon>
        <taxon>Moneuplotes</taxon>
    </lineage>
</organism>
<evidence type="ECO:0000313" key="5">
    <source>
        <dbReference type="EMBL" id="CAI2359529.1"/>
    </source>
</evidence>
<feature type="domain" description="Glycogen debranching enzyme central" evidence="3">
    <location>
        <begin position="819"/>
        <end position="1068"/>
    </location>
</feature>
<dbReference type="Pfam" id="PF16561">
    <property type="entry name" value="AMPK1_CBM"/>
    <property type="match status" value="1"/>
</dbReference>
<keyword evidence="6" id="KW-1185">Reference proteome</keyword>
<dbReference type="InterPro" id="IPR010401">
    <property type="entry name" value="AGL/Gdb1"/>
</dbReference>
<evidence type="ECO:0000313" key="6">
    <source>
        <dbReference type="Proteomes" id="UP001295684"/>
    </source>
</evidence>
<evidence type="ECO:0000259" key="4">
    <source>
        <dbReference type="Pfam" id="PF16561"/>
    </source>
</evidence>
<dbReference type="SUPFAM" id="SSF48208">
    <property type="entry name" value="Six-hairpin glycosidases"/>
    <property type="match status" value="1"/>
</dbReference>
<sequence length="1601" mass="185380">MERRKDSQILYVFCDEFGKIINRDPEKVYYIPTASELKIILPGGALECEAAELIINLPHLTREGEIIYTLREPFITGNDEDAHSSILSEEDPEFEVLNSYTEVSPDTNRIGAQHFNVSLLYPGVYFFQFKYSGNCYTEPQWIQLDPDLDKGDTHTNVSSLRIQTVLSRSLGVLDRWEEFIYTQRDLGYNAIHLTPIQHYGESMSHYSIADQLSIDDWYFEDSSSLTTEEKFEKLKYHINKMQIESGMLFFIDIVLNHTAGNSSWVKEHPEATYNTDNCPHLTSAYVLDKAIEDFDIKFNKKELPEFPYAPHIKTKEQLEEVMAYIKTNIIEKLKIEEFFLIDPDKFPQEQDLAELRLKKSSEVTITREKDFSGFIWHIVINQGASRLGVSVDYSHLLKAVEKVIPGKDDEFYYDKIHHILKQYNMDAQNMIHGFMGEAYDALRGEIEYHKMVLNDPKLRAPDQRMTTSYFRELDNPQKTKCVHNGWSMGGDASKQDFCDNKCWFYLRRYIIAWGDCIKLRYGKKPADSPYLWKRMTEYLTGLGKIFDGVRIDNAHSTPKHIAKYLLQKLRSTNQNSFVLAEFFTNNRQSEAEATRELGINGLIREMQNFGNCQELSAQYHGYGGCREYIIGKLDDHYLDHSTGEIYRKIKQRYPLPVFYDMTHDNSSTIEKFPPGTISLPHLALGSVLCCSIASTYGFDILLPKNLHIVKEMRLYQVEDSENSGPSEYNPNTKTIEFYAFDAEYVDIAGTFNNWQPERMQQDEGRWTFDISEPGIHQFKFIKDNEWTSSNIYPIAGPDGNNFIEVYGEGHKIITDFRPIRKIMSEIHDECNNDHSPIFLHHVKEWDIIQIVRRLNDNINTDYDSYTVIARSNFQHLESDKLDTTIELPGKVTKVVLCAYAIIDFNKINHYFDKVDNPERIVPFEGEVHMAPGLQGFGEIIEGNSFDYIKFTRMPAGFVVVIRASSGNEDIKRHEFIDEKSLELLEMKEFKDIDLPTLNYALYKCDEEEKDYTLGKRGAYTIPHAPMVYAGIASVTHILRSLKETQDLGHPLFNNLREGNWIMDYIIGRFSDNEHTNFLVPILDALFSNVKELPNRSKPHYFSKIICYLWDAFILGQLSQLDHETARWISEDPFTINLYESVSQFYGKVNSAKFGELENSMSAGLPHFSTQYMRCWGRDTFIAFNGLLLVPKYYKDARETILYYAKVSRHGLIPNLHDRGHNTRFNARDATWLFLQSIKDYVQNSTEGVAFLSQKFTRTFHSDIQSEHNEASDDDKPEKECTIAELIQEILQKHAQGINFREWNAGSAIDEHMKYEGFNIHIELDLTTGLITGGNPHNCGTWMDKMGSAPENKGIPGSPRDGAPIEITGLCYSVISWLHKLYQQKQFKYQGVKIRGNMYSYERWSETLQMSFERLYWIPSDPDLDFAYGCNSSLVNERGIYKDVARAKDEWRNYQCRPNQVLAMAVAPELFTKEFAQEALENLGEKLIIKNKSLGMKTLSPSDMAYKPNYDNSDETHGWNYHNGPEWVWPLGYYLIARIIFFEKKDQQIMKYLIPHQHHLYSSPWMSLPELTNEAGGYCEDSCHAQAWSIGTIFEAIHKANE</sequence>
<dbReference type="InterPro" id="IPR032790">
    <property type="entry name" value="GDE_C"/>
</dbReference>
<dbReference type="InterPro" id="IPR012341">
    <property type="entry name" value="6hp_glycosidase-like_sf"/>
</dbReference>
<dbReference type="InterPro" id="IPR017853">
    <property type="entry name" value="GH"/>
</dbReference>
<dbReference type="InterPro" id="IPR014756">
    <property type="entry name" value="Ig_E-set"/>
</dbReference>
<evidence type="ECO:0000259" key="2">
    <source>
        <dbReference type="Pfam" id="PF14701"/>
    </source>
</evidence>
<dbReference type="InterPro" id="IPR013783">
    <property type="entry name" value="Ig-like_fold"/>
</dbReference>
<accession>A0AAD1U3J7</accession>
<gene>
    <name evidence="5" type="ORF">ECRASSUSDP1_LOCUS820</name>
</gene>
<dbReference type="GO" id="GO:0005980">
    <property type="term" value="P:glycogen catabolic process"/>
    <property type="evidence" value="ECO:0007669"/>
    <property type="project" value="InterPro"/>
</dbReference>
<dbReference type="InterPro" id="IPR032792">
    <property type="entry name" value="AGL_glucanoTrfase"/>
</dbReference>
<dbReference type="Gene3D" id="3.20.20.80">
    <property type="entry name" value="Glycosidases"/>
    <property type="match status" value="2"/>
</dbReference>
<dbReference type="Gene3D" id="1.50.10.10">
    <property type="match status" value="1"/>
</dbReference>
<dbReference type="InterPro" id="IPR032640">
    <property type="entry name" value="AMPK1_CBM"/>
</dbReference>
<evidence type="ECO:0008006" key="7">
    <source>
        <dbReference type="Google" id="ProtNLM"/>
    </source>
</evidence>
<dbReference type="InterPro" id="IPR008928">
    <property type="entry name" value="6-hairpin_glycosidase_sf"/>
</dbReference>
<dbReference type="Gene3D" id="2.60.40.10">
    <property type="entry name" value="Immunoglobulins"/>
    <property type="match status" value="1"/>
</dbReference>
<dbReference type="Pfam" id="PF14701">
    <property type="entry name" value="hDGE_amylase"/>
    <property type="match status" value="1"/>
</dbReference>
<dbReference type="Pfam" id="PF06202">
    <property type="entry name" value="GDE_C"/>
    <property type="match status" value="1"/>
</dbReference>
<comment type="caution">
    <text evidence="5">The sequence shown here is derived from an EMBL/GenBank/DDBJ whole genome shotgun (WGS) entry which is preliminary data.</text>
</comment>
<dbReference type="InterPro" id="IPR032788">
    <property type="entry name" value="AGL_central"/>
</dbReference>
<dbReference type="SUPFAM" id="SSF81296">
    <property type="entry name" value="E set domains"/>
    <property type="match status" value="1"/>
</dbReference>